<sequence length="248" mass="26793">MSLTVYLENVLPSKFGVRKPWYYIFQLSTYVNSKPNGSVVGPAIEVDGGVEQVPGFEVQESNADVGIDIRNLRKNFGSNKVAVDGVSMKMYNGEIFALLGHNGAGKTTTISMLTGMFAPSSGTAKHNMLFNKLTVREHLRFFGQLKGLSSKAASNEIKILLPKLQLAEKATTISSNLSGGQMRKLCLGIALIGNSKVVILDEPTSGMDPEARREADVLGDRLGIMTNGKLSCQGHQHSSRGFMEQATP</sequence>
<dbReference type="InterPro" id="IPR026082">
    <property type="entry name" value="ABCA"/>
</dbReference>
<dbReference type="CDD" id="cd03263">
    <property type="entry name" value="ABC_subfamily_A"/>
    <property type="match status" value="1"/>
</dbReference>
<dbReference type="GO" id="GO:0016020">
    <property type="term" value="C:membrane"/>
    <property type="evidence" value="ECO:0007669"/>
    <property type="project" value="InterPro"/>
</dbReference>
<keyword evidence="3" id="KW-0547">Nucleotide-binding</keyword>
<keyword evidence="8" id="KW-1185">Reference proteome</keyword>
<evidence type="ECO:0000256" key="5">
    <source>
        <dbReference type="SAM" id="MobiDB-lite"/>
    </source>
</evidence>
<dbReference type="GO" id="GO:0005319">
    <property type="term" value="F:lipid transporter activity"/>
    <property type="evidence" value="ECO:0007669"/>
    <property type="project" value="TreeGrafter"/>
</dbReference>
<accession>A0A1D2M7J5</accession>
<evidence type="ECO:0000313" key="7">
    <source>
        <dbReference type="EMBL" id="ODM88894.1"/>
    </source>
</evidence>
<evidence type="ECO:0000256" key="4">
    <source>
        <dbReference type="ARBA" id="ARBA00022840"/>
    </source>
</evidence>
<evidence type="ECO:0000256" key="1">
    <source>
        <dbReference type="ARBA" id="ARBA00022448"/>
    </source>
</evidence>
<dbReference type="InterPro" id="IPR003593">
    <property type="entry name" value="AAA+_ATPase"/>
</dbReference>
<dbReference type="OrthoDB" id="10255969at2759"/>
<dbReference type="Pfam" id="PF00005">
    <property type="entry name" value="ABC_tran"/>
    <property type="match status" value="1"/>
</dbReference>
<dbReference type="SMART" id="SM00382">
    <property type="entry name" value="AAA"/>
    <property type="match status" value="1"/>
</dbReference>
<evidence type="ECO:0000256" key="2">
    <source>
        <dbReference type="ARBA" id="ARBA00022737"/>
    </source>
</evidence>
<evidence type="ECO:0000259" key="6">
    <source>
        <dbReference type="PROSITE" id="PS50893"/>
    </source>
</evidence>
<dbReference type="EMBL" id="LJIJ01003084">
    <property type="protein sequence ID" value="ODM88894.1"/>
    <property type="molecule type" value="Genomic_DNA"/>
</dbReference>
<dbReference type="InterPro" id="IPR003439">
    <property type="entry name" value="ABC_transporter-like_ATP-bd"/>
</dbReference>
<organism evidence="7 8">
    <name type="scientific">Orchesella cincta</name>
    <name type="common">Springtail</name>
    <name type="synonym">Podura cincta</name>
    <dbReference type="NCBI Taxonomy" id="48709"/>
    <lineage>
        <taxon>Eukaryota</taxon>
        <taxon>Metazoa</taxon>
        <taxon>Ecdysozoa</taxon>
        <taxon>Arthropoda</taxon>
        <taxon>Hexapoda</taxon>
        <taxon>Collembola</taxon>
        <taxon>Entomobryomorpha</taxon>
        <taxon>Entomobryoidea</taxon>
        <taxon>Orchesellidae</taxon>
        <taxon>Orchesellinae</taxon>
        <taxon>Orchesella</taxon>
    </lineage>
</organism>
<evidence type="ECO:0000313" key="8">
    <source>
        <dbReference type="Proteomes" id="UP000094527"/>
    </source>
</evidence>
<dbReference type="STRING" id="48709.A0A1D2M7J5"/>
<dbReference type="GO" id="GO:0005524">
    <property type="term" value="F:ATP binding"/>
    <property type="evidence" value="ECO:0007669"/>
    <property type="project" value="UniProtKB-KW"/>
</dbReference>
<gene>
    <name evidence="7" type="ORF">Ocin01_17790</name>
</gene>
<reference evidence="7 8" key="1">
    <citation type="journal article" date="2016" name="Genome Biol. Evol.">
        <title>Gene Family Evolution Reflects Adaptation to Soil Environmental Stressors in the Genome of the Collembolan Orchesella cincta.</title>
        <authorList>
            <person name="Faddeeva-Vakhrusheva A."/>
            <person name="Derks M.F."/>
            <person name="Anvar S.Y."/>
            <person name="Agamennone V."/>
            <person name="Suring W."/>
            <person name="Smit S."/>
            <person name="van Straalen N.M."/>
            <person name="Roelofs D."/>
        </authorList>
    </citation>
    <scope>NUCLEOTIDE SEQUENCE [LARGE SCALE GENOMIC DNA]</scope>
    <source>
        <tissue evidence="7">Mixed pool</tissue>
    </source>
</reference>
<dbReference type="AlphaFoldDB" id="A0A1D2M7J5"/>
<dbReference type="PROSITE" id="PS00211">
    <property type="entry name" value="ABC_TRANSPORTER_1"/>
    <property type="match status" value="1"/>
</dbReference>
<comment type="caution">
    <text evidence="7">The sequence shown here is derived from an EMBL/GenBank/DDBJ whole genome shotgun (WGS) entry which is preliminary data.</text>
</comment>
<dbReference type="GO" id="GO:0016887">
    <property type="term" value="F:ATP hydrolysis activity"/>
    <property type="evidence" value="ECO:0007669"/>
    <property type="project" value="InterPro"/>
</dbReference>
<proteinExistence type="predicted"/>
<keyword evidence="2" id="KW-0677">Repeat</keyword>
<evidence type="ECO:0000256" key="3">
    <source>
        <dbReference type="ARBA" id="ARBA00022741"/>
    </source>
</evidence>
<dbReference type="OMA" id="FHIVCGR"/>
<feature type="domain" description="ABC transporter" evidence="6">
    <location>
        <begin position="67"/>
        <end position="246"/>
    </location>
</feature>
<dbReference type="PROSITE" id="PS50893">
    <property type="entry name" value="ABC_TRANSPORTER_2"/>
    <property type="match status" value="1"/>
</dbReference>
<keyword evidence="4 7" id="KW-0067">ATP-binding</keyword>
<feature type="region of interest" description="Disordered" evidence="5">
    <location>
        <begin position="229"/>
        <end position="248"/>
    </location>
</feature>
<keyword evidence="1" id="KW-0813">Transport</keyword>
<dbReference type="Proteomes" id="UP000094527">
    <property type="component" value="Unassembled WGS sequence"/>
</dbReference>
<dbReference type="GO" id="GO:0140359">
    <property type="term" value="F:ABC-type transporter activity"/>
    <property type="evidence" value="ECO:0007669"/>
    <property type="project" value="InterPro"/>
</dbReference>
<protein>
    <submittedName>
        <fullName evidence="7">ATP-binding cassette sub-family A member 3</fullName>
    </submittedName>
</protein>
<dbReference type="InterPro" id="IPR027417">
    <property type="entry name" value="P-loop_NTPase"/>
</dbReference>
<dbReference type="SUPFAM" id="SSF52540">
    <property type="entry name" value="P-loop containing nucleoside triphosphate hydrolases"/>
    <property type="match status" value="1"/>
</dbReference>
<dbReference type="InterPro" id="IPR017871">
    <property type="entry name" value="ABC_transporter-like_CS"/>
</dbReference>
<dbReference type="Gene3D" id="3.40.50.300">
    <property type="entry name" value="P-loop containing nucleotide triphosphate hydrolases"/>
    <property type="match status" value="1"/>
</dbReference>
<dbReference type="PANTHER" id="PTHR19229:SF36">
    <property type="entry name" value="ATP-BINDING CASSETTE SUB-FAMILY A MEMBER 2"/>
    <property type="match status" value="1"/>
</dbReference>
<dbReference type="PANTHER" id="PTHR19229">
    <property type="entry name" value="ATP-BINDING CASSETTE TRANSPORTER SUBFAMILY A ABCA"/>
    <property type="match status" value="1"/>
</dbReference>
<name>A0A1D2M7J5_ORCCI</name>